<evidence type="ECO:0000313" key="17">
    <source>
        <dbReference type="Proteomes" id="UP001246473"/>
    </source>
</evidence>
<dbReference type="InterPro" id="IPR036890">
    <property type="entry name" value="HATPase_C_sf"/>
</dbReference>
<dbReference type="Proteomes" id="UP000032614">
    <property type="component" value="Chromosome 3"/>
</dbReference>
<keyword evidence="4" id="KW-0597">Phosphoprotein</keyword>
<dbReference type="EMBL" id="JANSLM010000034">
    <property type="protein sequence ID" value="MDT8843932.1"/>
    <property type="molecule type" value="Genomic_DNA"/>
</dbReference>
<protein>
    <recommendedName>
        <fullName evidence="3">histidine kinase</fullName>
        <ecNumber evidence="3">2.7.13.3</ecNumber>
    </recommendedName>
</protein>
<feature type="transmembrane region" description="Helical" evidence="11">
    <location>
        <begin position="158"/>
        <end position="176"/>
    </location>
</feature>
<dbReference type="AlphaFoldDB" id="A0AAP5QKG5"/>
<dbReference type="InterPro" id="IPR003661">
    <property type="entry name" value="HisK_dim/P_dom"/>
</dbReference>
<accession>A0AAP5QKG5</accession>
<keyword evidence="5" id="KW-0808">Transferase</keyword>
<proteinExistence type="predicted"/>
<sequence length="448" mass="48749">MDGFAFRLKHSVRLRISLWLCVAIFAVAIIAGISAFVSAFDEAHELQDDVLRQVATLLSQTHVSLGDTTGALHSTGGGEESRVIVQYFTNDHSGGAGDGDTQPLEIPQNTADGIYTMSFGGESFRVLIHTAAAGRRVAVAQETGLRDEIATGSAFRTVTPFLVLVPILLIIVAQLVKRMFSPIASLATGVEARKEQDLYPLSERDIPVEVQSFVAAINRLLARVGQSMETQQRFIADAAHELRSPMTAFSLQAERLAQIPMSPQASERLADLRRGIERGRSQLDQLLTLARIQSAPVDTSSSVSILQVYRRVLEDLMPLAEEKQIDIGIESDDDVKISANEIEVRTLVKNLVDNAIRYTPVGGRVDLSVTIQRKHVRLAVKDSGPGIAPAERARVFDPFYRVLGSNQEGSGLGLCIVKTIADRLGWHLGLTYSDEPARSGLCVTVTIV</sequence>
<dbReference type="GeneID" id="66513928"/>
<evidence type="ECO:0000256" key="4">
    <source>
        <dbReference type="ARBA" id="ARBA00022553"/>
    </source>
</evidence>
<dbReference type="Gene3D" id="1.10.287.130">
    <property type="match status" value="1"/>
</dbReference>
<dbReference type="EC" id="2.7.13.3" evidence="3"/>
<organism evidence="15 17">
    <name type="scientific">Paraburkholderia fungorum</name>
    <dbReference type="NCBI Taxonomy" id="134537"/>
    <lineage>
        <taxon>Bacteria</taxon>
        <taxon>Pseudomonadati</taxon>
        <taxon>Pseudomonadota</taxon>
        <taxon>Betaproteobacteria</taxon>
        <taxon>Burkholderiales</taxon>
        <taxon>Burkholderiaceae</taxon>
        <taxon>Paraburkholderia</taxon>
    </lineage>
</organism>
<keyword evidence="8 11" id="KW-1133">Transmembrane helix</keyword>
<dbReference type="GO" id="GO:0005524">
    <property type="term" value="F:ATP binding"/>
    <property type="evidence" value="ECO:0007669"/>
    <property type="project" value="UniProtKB-KW"/>
</dbReference>
<dbReference type="KEGG" id="bfn:OI25_7665"/>
<evidence type="ECO:0000259" key="12">
    <source>
        <dbReference type="PROSITE" id="PS50109"/>
    </source>
</evidence>
<reference evidence="14 16" key="1">
    <citation type="journal article" date="2015" name="Genome Announc.">
        <title>Complete genome sequences for 59 burkholderia isolates, both pathogenic and near neighbor.</title>
        <authorList>
            <person name="Johnson S.L."/>
            <person name="Bishop-Lilly K.A."/>
            <person name="Ladner J.T."/>
            <person name="Daligault H.E."/>
            <person name="Davenport K.W."/>
            <person name="Jaissle J."/>
            <person name="Frey K.G."/>
            <person name="Koroleva G.I."/>
            <person name="Bruce D.C."/>
            <person name="Coyne S.R."/>
            <person name="Broomall S.M."/>
            <person name="Li P.E."/>
            <person name="Teshima H."/>
            <person name="Gibbons H.S."/>
            <person name="Palacios G.F."/>
            <person name="Rosenzweig C.N."/>
            <person name="Redden C.L."/>
            <person name="Xu Y."/>
            <person name="Minogue T.D."/>
            <person name="Chain P.S."/>
        </authorList>
    </citation>
    <scope>NUCLEOTIDE SEQUENCE [LARGE SCALE GENOMIC DNA]</scope>
    <source>
        <strain evidence="14 16">ATCC BAA-463</strain>
    </source>
</reference>
<dbReference type="InterPro" id="IPR004358">
    <property type="entry name" value="Sig_transdc_His_kin-like_C"/>
</dbReference>
<comment type="catalytic activity">
    <reaction evidence="1">
        <text>ATP + protein L-histidine = ADP + protein N-phospho-L-histidine.</text>
        <dbReference type="EC" id="2.7.13.3"/>
    </reaction>
</comment>
<dbReference type="EMBL" id="CP010025">
    <property type="protein sequence ID" value="AJZ57093.1"/>
    <property type="molecule type" value="Genomic_DNA"/>
</dbReference>
<feature type="domain" description="Histidine kinase" evidence="12">
    <location>
        <begin position="237"/>
        <end position="448"/>
    </location>
</feature>
<evidence type="ECO:0000256" key="6">
    <source>
        <dbReference type="ARBA" id="ARBA00022692"/>
    </source>
</evidence>
<feature type="transmembrane region" description="Helical" evidence="11">
    <location>
        <begin position="16"/>
        <end position="40"/>
    </location>
</feature>
<evidence type="ECO:0000256" key="10">
    <source>
        <dbReference type="ARBA" id="ARBA00023136"/>
    </source>
</evidence>
<gene>
    <name evidence="14" type="ORF">OI25_7665</name>
    <name evidence="15" type="ORF">ParKJ_41845</name>
</gene>
<dbReference type="Pfam" id="PF02518">
    <property type="entry name" value="HATPase_c"/>
    <property type="match status" value="1"/>
</dbReference>
<dbReference type="PROSITE" id="PS50885">
    <property type="entry name" value="HAMP"/>
    <property type="match status" value="1"/>
</dbReference>
<evidence type="ECO:0000256" key="1">
    <source>
        <dbReference type="ARBA" id="ARBA00000085"/>
    </source>
</evidence>
<dbReference type="InterPro" id="IPR003594">
    <property type="entry name" value="HATPase_dom"/>
</dbReference>
<keyword evidence="6 11" id="KW-0812">Transmembrane</keyword>
<dbReference type="InterPro" id="IPR050428">
    <property type="entry name" value="TCS_sensor_his_kinase"/>
</dbReference>
<keyword evidence="15" id="KW-0067">ATP-binding</keyword>
<evidence type="ECO:0000259" key="13">
    <source>
        <dbReference type="PROSITE" id="PS50885"/>
    </source>
</evidence>
<dbReference type="SMART" id="SM00387">
    <property type="entry name" value="HATPase_c"/>
    <property type="match status" value="1"/>
</dbReference>
<evidence type="ECO:0000313" key="16">
    <source>
        <dbReference type="Proteomes" id="UP000032614"/>
    </source>
</evidence>
<dbReference type="Gene3D" id="3.30.565.10">
    <property type="entry name" value="Histidine kinase-like ATPase, C-terminal domain"/>
    <property type="match status" value="1"/>
</dbReference>
<dbReference type="PANTHER" id="PTHR45436">
    <property type="entry name" value="SENSOR HISTIDINE KINASE YKOH"/>
    <property type="match status" value="1"/>
</dbReference>
<keyword evidence="7 14" id="KW-0418">Kinase</keyword>
<dbReference type="PROSITE" id="PS50109">
    <property type="entry name" value="HIS_KIN"/>
    <property type="match status" value="1"/>
</dbReference>
<dbReference type="GO" id="GO:0005886">
    <property type="term" value="C:plasma membrane"/>
    <property type="evidence" value="ECO:0007669"/>
    <property type="project" value="TreeGrafter"/>
</dbReference>
<evidence type="ECO:0000256" key="7">
    <source>
        <dbReference type="ARBA" id="ARBA00022777"/>
    </source>
</evidence>
<comment type="subcellular location">
    <subcellularLocation>
        <location evidence="2">Membrane</location>
        <topology evidence="2">Multi-pass membrane protein</topology>
    </subcellularLocation>
</comment>
<dbReference type="PRINTS" id="PR00344">
    <property type="entry name" value="BCTRLSENSOR"/>
</dbReference>
<dbReference type="InterPro" id="IPR005467">
    <property type="entry name" value="His_kinase_dom"/>
</dbReference>
<dbReference type="Proteomes" id="UP001246473">
    <property type="component" value="Unassembled WGS sequence"/>
</dbReference>
<reference evidence="15" key="2">
    <citation type="submission" date="2022-08" db="EMBL/GenBank/DDBJ databases">
        <authorList>
            <person name="Kim S.-J."/>
        </authorList>
    </citation>
    <scope>NUCLEOTIDE SEQUENCE</scope>
    <source>
        <strain evidence="15">KJ</strain>
    </source>
</reference>
<dbReference type="PANTHER" id="PTHR45436:SF15">
    <property type="entry name" value="SENSOR HISTIDINE KINASE CUSS"/>
    <property type="match status" value="1"/>
</dbReference>
<evidence type="ECO:0000256" key="9">
    <source>
        <dbReference type="ARBA" id="ARBA00023012"/>
    </source>
</evidence>
<evidence type="ECO:0000256" key="8">
    <source>
        <dbReference type="ARBA" id="ARBA00022989"/>
    </source>
</evidence>
<dbReference type="SMART" id="SM00388">
    <property type="entry name" value="HisKA"/>
    <property type="match status" value="1"/>
</dbReference>
<dbReference type="SUPFAM" id="SSF47384">
    <property type="entry name" value="Homodimeric domain of signal transducing histidine kinase"/>
    <property type="match status" value="1"/>
</dbReference>
<dbReference type="InterPro" id="IPR003660">
    <property type="entry name" value="HAMP_dom"/>
</dbReference>
<keyword evidence="15" id="KW-0547">Nucleotide-binding</keyword>
<feature type="domain" description="HAMP" evidence="13">
    <location>
        <begin position="177"/>
        <end position="229"/>
    </location>
</feature>
<evidence type="ECO:0000313" key="15">
    <source>
        <dbReference type="EMBL" id="MDT8843932.1"/>
    </source>
</evidence>
<evidence type="ECO:0000256" key="3">
    <source>
        <dbReference type="ARBA" id="ARBA00012438"/>
    </source>
</evidence>
<name>A0AAP5QKG5_9BURK</name>
<dbReference type="CDD" id="cd00075">
    <property type="entry name" value="HATPase"/>
    <property type="match status" value="1"/>
</dbReference>
<dbReference type="SUPFAM" id="SSF55874">
    <property type="entry name" value="ATPase domain of HSP90 chaperone/DNA topoisomerase II/histidine kinase"/>
    <property type="match status" value="1"/>
</dbReference>
<dbReference type="InterPro" id="IPR036097">
    <property type="entry name" value="HisK_dim/P_sf"/>
</dbReference>
<evidence type="ECO:0000256" key="11">
    <source>
        <dbReference type="SAM" id="Phobius"/>
    </source>
</evidence>
<keyword evidence="9" id="KW-0902">Two-component regulatory system</keyword>
<dbReference type="Pfam" id="PF00512">
    <property type="entry name" value="HisKA"/>
    <property type="match status" value="1"/>
</dbReference>
<evidence type="ECO:0000256" key="5">
    <source>
        <dbReference type="ARBA" id="ARBA00022679"/>
    </source>
</evidence>
<dbReference type="RefSeq" id="WP_046565197.1">
    <property type="nucleotide sequence ID" value="NZ_CP010025.1"/>
</dbReference>
<evidence type="ECO:0000313" key="14">
    <source>
        <dbReference type="EMBL" id="AJZ57093.1"/>
    </source>
</evidence>
<keyword evidence="10 11" id="KW-0472">Membrane</keyword>
<dbReference type="GO" id="GO:0000155">
    <property type="term" value="F:phosphorelay sensor kinase activity"/>
    <property type="evidence" value="ECO:0007669"/>
    <property type="project" value="InterPro"/>
</dbReference>
<evidence type="ECO:0000256" key="2">
    <source>
        <dbReference type="ARBA" id="ARBA00004141"/>
    </source>
</evidence>
<dbReference type="CDD" id="cd00082">
    <property type="entry name" value="HisKA"/>
    <property type="match status" value="1"/>
</dbReference>